<protein>
    <recommendedName>
        <fullName evidence="4">Porin</fullName>
    </recommendedName>
</protein>
<reference evidence="2 3" key="1">
    <citation type="submission" date="2016-10" db="EMBL/GenBank/DDBJ databases">
        <authorList>
            <person name="de Groot N.N."/>
        </authorList>
    </citation>
    <scope>NUCLEOTIDE SEQUENCE [LARGE SCALE GENOMIC DNA]</scope>
    <source>
        <strain evidence="2 3">DSM 13305</strain>
    </source>
</reference>
<dbReference type="OrthoDB" id="1674256at2"/>
<feature type="chain" id="PRO_5011503080" description="Porin" evidence="1">
    <location>
        <begin position="24"/>
        <end position="380"/>
    </location>
</feature>
<name>A0A1H8QZ20_9FIRM</name>
<keyword evidence="1" id="KW-0732">Signal</keyword>
<sequence>MRKNVLIGLIVSALAGIPAAGFAATANTASDSWTFSGDVRLRFDKQANFNKDDFDASKYRIRLNAGYKFSPEWRFDTRITVGESLFSTGPKSTTGYTTVPDDVQIDIASLTYKQPDWSATMGRQKFTIFEGLAVSMDDGHNIGDAGYSAADNRPDGGRARNYPGLQGVKLQNKSGKVNFTSFYGNLNDRNDNGANYNVKGVAATTPIDKVNVGAMWYTTDSSVFGTDLTKYPGLKNGTKTGYSLTANTKLFKNYLYTGTEYIWGLADDHDKAWKLIARTPATKKPGDMQYSVEYRNIQQYALDYSSYIGTTSYNGLSSAYKSIAYGDYTYWGVTAKRQLTKNTSASLFYEKYNPQSHGSTAAKQSQVEDNVYRLQVDVAF</sequence>
<keyword evidence="3" id="KW-1185">Reference proteome</keyword>
<proteinExistence type="predicted"/>
<dbReference type="EMBL" id="FODY01000003">
    <property type="protein sequence ID" value="SEO59559.1"/>
    <property type="molecule type" value="Genomic_DNA"/>
</dbReference>
<evidence type="ECO:0000256" key="1">
    <source>
        <dbReference type="SAM" id="SignalP"/>
    </source>
</evidence>
<dbReference type="STRING" id="112903.SAMN04490178_103113"/>
<organism evidence="2 3">
    <name type="scientific">Propionispora vibrioides</name>
    <dbReference type="NCBI Taxonomy" id="112903"/>
    <lineage>
        <taxon>Bacteria</taxon>
        <taxon>Bacillati</taxon>
        <taxon>Bacillota</taxon>
        <taxon>Negativicutes</taxon>
        <taxon>Selenomonadales</taxon>
        <taxon>Sporomusaceae</taxon>
        <taxon>Propionispora</taxon>
    </lineage>
</organism>
<evidence type="ECO:0000313" key="2">
    <source>
        <dbReference type="EMBL" id="SEO59559.1"/>
    </source>
</evidence>
<dbReference type="AlphaFoldDB" id="A0A1H8QZ20"/>
<gene>
    <name evidence="2" type="ORF">SAMN04490178_103113</name>
</gene>
<evidence type="ECO:0008006" key="4">
    <source>
        <dbReference type="Google" id="ProtNLM"/>
    </source>
</evidence>
<feature type="signal peptide" evidence="1">
    <location>
        <begin position="1"/>
        <end position="23"/>
    </location>
</feature>
<evidence type="ECO:0000313" key="3">
    <source>
        <dbReference type="Proteomes" id="UP000198847"/>
    </source>
</evidence>
<dbReference type="Proteomes" id="UP000198847">
    <property type="component" value="Unassembled WGS sequence"/>
</dbReference>
<dbReference type="RefSeq" id="WP_091744088.1">
    <property type="nucleotide sequence ID" value="NZ_FODY01000003.1"/>
</dbReference>
<accession>A0A1H8QZ20</accession>
<dbReference type="SUPFAM" id="SSF56935">
    <property type="entry name" value="Porins"/>
    <property type="match status" value="1"/>
</dbReference>